<evidence type="ECO:0000313" key="1">
    <source>
        <dbReference type="EMBL" id="GIH74403.1"/>
    </source>
</evidence>
<proteinExistence type="predicted"/>
<dbReference type="Proteomes" id="UP000616724">
    <property type="component" value="Unassembled WGS sequence"/>
</dbReference>
<organism evidence="1 2">
    <name type="scientific">Planobispora longispora</name>
    <dbReference type="NCBI Taxonomy" id="28887"/>
    <lineage>
        <taxon>Bacteria</taxon>
        <taxon>Bacillati</taxon>
        <taxon>Actinomycetota</taxon>
        <taxon>Actinomycetes</taxon>
        <taxon>Streptosporangiales</taxon>
        <taxon>Streptosporangiaceae</taxon>
        <taxon>Planobispora</taxon>
    </lineage>
</organism>
<dbReference type="EMBL" id="BOOH01000009">
    <property type="protein sequence ID" value="GIH74403.1"/>
    <property type="molecule type" value="Genomic_DNA"/>
</dbReference>
<dbReference type="AlphaFoldDB" id="A0A8J3W3J9"/>
<keyword evidence="2" id="KW-1185">Reference proteome</keyword>
<name>A0A8J3W3J9_9ACTN</name>
<gene>
    <name evidence="1" type="ORF">Plo01_08320</name>
</gene>
<comment type="caution">
    <text evidence="1">The sequence shown here is derived from an EMBL/GenBank/DDBJ whole genome shotgun (WGS) entry which is preliminary data.</text>
</comment>
<evidence type="ECO:0000313" key="2">
    <source>
        <dbReference type="Proteomes" id="UP000616724"/>
    </source>
</evidence>
<protein>
    <submittedName>
        <fullName evidence="1">Uncharacterized protein</fullName>
    </submittedName>
</protein>
<reference evidence="1 2" key="1">
    <citation type="submission" date="2021-01" db="EMBL/GenBank/DDBJ databases">
        <title>Whole genome shotgun sequence of Planobispora longispora NBRC 13918.</title>
        <authorList>
            <person name="Komaki H."/>
            <person name="Tamura T."/>
        </authorList>
    </citation>
    <scope>NUCLEOTIDE SEQUENCE [LARGE SCALE GENOMIC DNA]</scope>
    <source>
        <strain evidence="1 2">NBRC 13918</strain>
    </source>
</reference>
<accession>A0A8J3W3J9</accession>
<sequence>MGMLTVEIDASTERILAELTSGGRSPDDVVREAIRIAGRLRWMEQARADAERLAADPDDLAEIRAIQREFGDADAW</sequence>
<dbReference type="RefSeq" id="WP_203889148.1">
    <property type="nucleotide sequence ID" value="NZ_BOOH01000009.1"/>
</dbReference>